<feature type="region of interest" description="Disordered" evidence="1">
    <location>
        <begin position="24"/>
        <end position="50"/>
    </location>
</feature>
<evidence type="ECO:0000313" key="4">
    <source>
        <dbReference type="Proteomes" id="UP000825729"/>
    </source>
</evidence>
<sequence>MGRGSPRLASFCLNRLTTRVRVRSPPIEHSKPISGGNKSDLSTNTTKAEKKAREVTTKAAWFVAGRRIMIVVDSSQEAKSAVHWALTHTVQRQDTVVLLYVCRSAANQGGEVGDIDQKGTNPRGYEILSSIKNSCQMKKPGLEVEIVSAEGEEKGPTIMGAAKKQGISLLVLATGSGPR</sequence>
<name>A0AAV7DSY9_ARIFI</name>
<dbReference type="Proteomes" id="UP000825729">
    <property type="component" value="Unassembled WGS sequence"/>
</dbReference>
<comment type="caution">
    <text evidence="3">The sequence shown here is derived from an EMBL/GenBank/DDBJ whole genome shotgun (WGS) entry which is preliminary data.</text>
</comment>
<organism evidence="3 4">
    <name type="scientific">Aristolochia fimbriata</name>
    <name type="common">White veined hardy Dutchman's pipe vine</name>
    <dbReference type="NCBI Taxonomy" id="158543"/>
    <lineage>
        <taxon>Eukaryota</taxon>
        <taxon>Viridiplantae</taxon>
        <taxon>Streptophyta</taxon>
        <taxon>Embryophyta</taxon>
        <taxon>Tracheophyta</taxon>
        <taxon>Spermatophyta</taxon>
        <taxon>Magnoliopsida</taxon>
        <taxon>Magnoliidae</taxon>
        <taxon>Piperales</taxon>
        <taxon>Aristolochiaceae</taxon>
        <taxon>Aristolochia</taxon>
    </lineage>
</organism>
<feature type="domain" description="UspA" evidence="2">
    <location>
        <begin position="66"/>
        <end position="174"/>
    </location>
</feature>
<protein>
    <recommendedName>
        <fullName evidence="2">UspA domain-containing protein</fullName>
    </recommendedName>
</protein>
<gene>
    <name evidence="3" type="ORF">H6P81_019345</name>
</gene>
<accession>A0AAV7DSY9</accession>
<dbReference type="AlphaFoldDB" id="A0AAV7DSY9"/>
<reference evidence="3 4" key="1">
    <citation type="submission" date="2021-07" db="EMBL/GenBank/DDBJ databases">
        <title>The Aristolochia fimbriata genome: insights into angiosperm evolution, floral development and chemical biosynthesis.</title>
        <authorList>
            <person name="Jiao Y."/>
        </authorList>
    </citation>
    <scope>NUCLEOTIDE SEQUENCE [LARGE SCALE GENOMIC DNA]</scope>
    <source>
        <strain evidence="3">IBCAS-2021</strain>
        <tissue evidence="3">Leaf</tissue>
    </source>
</reference>
<keyword evidence="4" id="KW-1185">Reference proteome</keyword>
<dbReference type="PANTHER" id="PTHR47000">
    <property type="entry name" value="ADENINE NUCLEOTIDE ALPHA HYDROLASES-LIKE SUPERFAMILY PROTEIN"/>
    <property type="match status" value="1"/>
</dbReference>
<evidence type="ECO:0000313" key="3">
    <source>
        <dbReference type="EMBL" id="KAG9439180.1"/>
    </source>
</evidence>
<evidence type="ECO:0000259" key="2">
    <source>
        <dbReference type="Pfam" id="PF00582"/>
    </source>
</evidence>
<evidence type="ECO:0000256" key="1">
    <source>
        <dbReference type="SAM" id="MobiDB-lite"/>
    </source>
</evidence>
<dbReference type="EMBL" id="JAINDJ010000008">
    <property type="protein sequence ID" value="KAG9439180.1"/>
    <property type="molecule type" value="Genomic_DNA"/>
</dbReference>
<dbReference type="PANTHER" id="PTHR47000:SF1">
    <property type="entry name" value="ADENINE NUCLEOTIDE ALPHA HYDROLASES-LIKE SUPERFAMILY PROTEIN"/>
    <property type="match status" value="1"/>
</dbReference>
<proteinExistence type="predicted"/>
<dbReference type="InterPro" id="IPR006016">
    <property type="entry name" value="UspA"/>
</dbReference>
<dbReference type="Pfam" id="PF00582">
    <property type="entry name" value="Usp"/>
    <property type="match status" value="1"/>
</dbReference>
<dbReference type="InterPro" id="IPR014729">
    <property type="entry name" value="Rossmann-like_a/b/a_fold"/>
</dbReference>
<feature type="compositionally biased region" description="Polar residues" evidence="1">
    <location>
        <begin position="36"/>
        <end position="46"/>
    </location>
</feature>
<dbReference type="SUPFAM" id="SSF52402">
    <property type="entry name" value="Adenine nucleotide alpha hydrolases-like"/>
    <property type="match status" value="1"/>
</dbReference>
<dbReference type="Gene3D" id="3.40.50.620">
    <property type="entry name" value="HUPs"/>
    <property type="match status" value="1"/>
</dbReference>